<comment type="caution">
    <text evidence="3">The sequence shown here is derived from an EMBL/GenBank/DDBJ whole genome shotgun (WGS) entry which is preliminary data.</text>
</comment>
<dbReference type="InterPro" id="IPR025303">
    <property type="entry name" value="PdaC"/>
</dbReference>
<reference evidence="3 4" key="1">
    <citation type="submission" date="2019-12" db="EMBL/GenBank/DDBJ databases">
        <title>Genomic-based taxomic classification of the family Erythrobacteraceae.</title>
        <authorList>
            <person name="Xu L."/>
        </authorList>
    </citation>
    <scope>NUCLEOTIDE SEQUENCE [LARGE SCALE GENOMIC DNA]</scope>
    <source>
        <strain evidence="3 4">H32</strain>
    </source>
</reference>
<dbReference type="Pfam" id="PF13739">
    <property type="entry name" value="PdaC"/>
    <property type="match status" value="1"/>
</dbReference>
<dbReference type="Gene3D" id="3.30.565.40">
    <property type="entry name" value="Fervidobacterium nodosum Rt17-B1 like"/>
    <property type="match status" value="1"/>
</dbReference>
<dbReference type="EMBL" id="WTYO01000004">
    <property type="protein sequence ID" value="MXO69169.1"/>
    <property type="molecule type" value="Genomic_DNA"/>
</dbReference>
<evidence type="ECO:0000313" key="3">
    <source>
        <dbReference type="EMBL" id="MXO69169.1"/>
    </source>
</evidence>
<gene>
    <name evidence="3" type="ORF">GRI72_10060</name>
</gene>
<organism evidence="3 4">
    <name type="scientific">Pelagerythrobacter marinus</name>
    <dbReference type="NCBI Taxonomy" id="538382"/>
    <lineage>
        <taxon>Bacteria</taxon>
        <taxon>Pseudomonadati</taxon>
        <taxon>Pseudomonadota</taxon>
        <taxon>Alphaproteobacteria</taxon>
        <taxon>Sphingomonadales</taxon>
        <taxon>Erythrobacteraceae</taxon>
        <taxon>Pelagerythrobacter</taxon>
    </lineage>
</organism>
<feature type="region of interest" description="Disordered" evidence="1">
    <location>
        <begin position="91"/>
        <end position="112"/>
    </location>
</feature>
<evidence type="ECO:0000256" key="1">
    <source>
        <dbReference type="SAM" id="MobiDB-lite"/>
    </source>
</evidence>
<feature type="domain" description="Deacetylase PdaC" evidence="2">
    <location>
        <begin position="61"/>
        <end position="152"/>
    </location>
</feature>
<proteinExistence type="predicted"/>
<dbReference type="PROSITE" id="PS51257">
    <property type="entry name" value="PROKAR_LIPOPROTEIN"/>
    <property type="match status" value="1"/>
</dbReference>
<accession>A0ABW9UWF4</accession>
<name>A0ABW9UWF4_9SPHN</name>
<keyword evidence="4" id="KW-1185">Reference proteome</keyword>
<dbReference type="RefSeq" id="WP_160733793.1">
    <property type="nucleotide sequence ID" value="NZ_WTYO01000004.1"/>
</dbReference>
<feature type="compositionally biased region" description="Basic and acidic residues" evidence="1">
    <location>
        <begin position="91"/>
        <end position="108"/>
    </location>
</feature>
<evidence type="ECO:0000259" key="2">
    <source>
        <dbReference type="Pfam" id="PF13739"/>
    </source>
</evidence>
<protein>
    <submittedName>
        <fullName evidence="3">DUF4163 domain-containing protein</fullName>
    </submittedName>
</protein>
<sequence>MSFRTIAAIPVALALAACSSPDEVSEELGVSQEGAGAQAVGAQGAATANATATGGGASAVEEENDTYSFDYAYPAAAGAIPDLAAMLDRKREDARSALEEQAGDDRAQAEANDYPYRPHSYSQEWKVVAETPGFLSLSGEFATYSGGAHGMYGLESLVWDKRAGRARDGVDMFRSAEALDDALGEKLCEALDAQRAQRRGEPLPAGPGGDDFGFDSCQHVKDATVLVGSSNGRAFDRIGIWFGPYVAGPYAEGAYELNFPVDAAVLDAVKSEYRAAFAAR</sequence>
<dbReference type="Proteomes" id="UP000444401">
    <property type="component" value="Unassembled WGS sequence"/>
</dbReference>
<evidence type="ECO:0000313" key="4">
    <source>
        <dbReference type="Proteomes" id="UP000444401"/>
    </source>
</evidence>